<keyword evidence="8 15" id="KW-0406">Ion transport</keyword>
<evidence type="ECO:0000256" key="16">
    <source>
        <dbReference type="RuleBase" id="RU003848"/>
    </source>
</evidence>
<evidence type="ECO:0000256" key="1">
    <source>
        <dbReference type="ARBA" id="ARBA00005513"/>
    </source>
</evidence>
<protein>
    <recommendedName>
        <fullName evidence="15">ATP synthase subunit b</fullName>
    </recommendedName>
    <alternativeName>
        <fullName evidence="15">ATP synthase F(0) sector subunit b</fullName>
    </alternativeName>
    <alternativeName>
        <fullName evidence="15">ATPase subunit I</fullName>
    </alternativeName>
    <alternativeName>
        <fullName evidence="15">F-type ATPase subunit b</fullName>
        <shortName evidence="15">F-ATPase subunit b</shortName>
    </alternativeName>
</protein>
<evidence type="ECO:0000256" key="5">
    <source>
        <dbReference type="ARBA" id="ARBA00022692"/>
    </source>
</evidence>
<evidence type="ECO:0000256" key="2">
    <source>
        <dbReference type="ARBA" id="ARBA00022448"/>
    </source>
</evidence>
<dbReference type="SUPFAM" id="SSF81573">
    <property type="entry name" value="F1F0 ATP synthase subunit B, membrane domain"/>
    <property type="match status" value="1"/>
</dbReference>
<dbReference type="HAMAP" id="MF_01398">
    <property type="entry name" value="ATP_synth_b_bprime"/>
    <property type="match status" value="1"/>
</dbReference>
<comment type="function">
    <text evidence="12">Component of the F(0) channel, it forms part of the peripheral stalk, linking F(1) to F(0). The b'-subunit is a diverged and duplicated form of b found in plants and photosynthetic bacteria.</text>
</comment>
<comment type="similarity">
    <text evidence="1 15 16">Belongs to the ATPase B chain family.</text>
</comment>
<dbReference type="PANTHER" id="PTHR33445:SF1">
    <property type="entry name" value="ATP SYNTHASE SUBUNIT B"/>
    <property type="match status" value="1"/>
</dbReference>
<evidence type="ECO:0000256" key="6">
    <source>
        <dbReference type="ARBA" id="ARBA00022781"/>
    </source>
</evidence>
<dbReference type="Pfam" id="PF00430">
    <property type="entry name" value="ATP-synt_B"/>
    <property type="match status" value="1"/>
</dbReference>
<dbReference type="GO" id="GO:0005886">
    <property type="term" value="C:plasma membrane"/>
    <property type="evidence" value="ECO:0007669"/>
    <property type="project" value="UniProtKB-SubCell"/>
</dbReference>
<dbReference type="EMBL" id="QPIZ01000016">
    <property type="protein sequence ID" value="RCW31977.1"/>
    <property type="molecule type" value="Genomic_DNA"/>
</dbReference>
<comment type="subunit">
    <text evidence="15">F-type ATPases have 2 components, F(1) - the catalytic core - and F(0) - the membrane proton channel. F(1) has five subunits: alpha(3), beta(3), gamma(1), delta(1), epsilon(1). F(0) has three main subunits: a(1), b(2) and c(10-14). The alpha and beta chains form an alternating ring which encloses part of the gamma chain. F(1) is attached to F(0) by a central stalk formed by the gamma and epsilon chains, while a peripheral stalk is formed by the delta and b chains.</text>
</comment>
<dbReference type="AlphaFoldDB" id="A0A368USZ1"/>
<sequence>MELLTPSPGLVFWTSLTFVILLVILRKYAWPSILRALKVREETIHFALEDAKKAKEEAEQMEHQRKKVIDEARKERDLILKEARQVKSEIIEEARNEAREEVQRMLEKASRDIEMQRKDAMLEIRKTIGNLSVEIAEKILKEELSGEEKHKKVINAYLNEMNFN</sequence>
<gene>
    <name evidence="15" type="primary">atpF</name>
    <name evidence="18" type="ORF">DFO77_11644</name>
</gene>
<dbReference type="InterPro" id="IPR005864">
    <property type="entry name" value="ATP_synth_F0_bsu_bac"/>
</dbReference>
<evidence type="ECO:0000256" key="7">
    <source>
        <dbReference type="ARBA" id="ARBA00022989"/>
    </source>
</evidence>
<reference evidence="18 19" key="1">
    <citation type="submission" date="2018-07" db="EMBL/GenBank/DDBJ databases">
        <title>Freshwater and sediment microbial communities from various areas in North America, analyzing microbe dynamics in response to fracking.</title>
        <authorList>
            <person name="Lamendella R."/>
        </authorList>
    </citation>
    <scope>NUCLEOTIDE SEQUENCE [LARGE SCALE GENOMIC DNA]</scope>
    <source>
        <strain evidence="18 19">160A</strain>
    </source>
</reference>
<evidence type="ECO:0000256" key="12">
    <source>
        <dbReference type="ARBA" id="ARBA00025614"/>
    </source>
</evidence>
<dbReference type="Gene3D" id="1.20.5.620">
    <property type="entry name" value="F1F0 ATP synthase subunit B, membrane domain"/>
    <property type="match status" value="1"/>
</dbReference>
<name>A0A368USZ1_9BACT</name>
<evidence type="ECO:0000256" key="11">
    <source>
        <dbReference type="ARBA" id="ARBA00025198"/>
    </source>
</evidence>
<keyword evidence="6 15" id="KW-0375">Hydrogen ion transport</keyword>
<evidence type="ECO:0000256" key="14">
    <source>
        <dbReference type="ARBA" id="ARBA00037847"/>
    </source>
</evidence>
<dbReference type="PANTHER" id="PTHR33445">
    <property type="entry name" value="ATP SYNTHASE SUBUNIT B', CHLOROPLASTIC"/>
    <property type="match status" value="1"/>
</dbReference>
<feature type="coiled-coil region" evidence="17">
    <location>
        <begin position="44"/>
        <end position="119"/>
    </location>
</feature>
<dbReference type="GO" id="GO:0046933">
    <property type="term" value="F:proton-transporting ATP synthase activity, rotational mechanism"/>
    <property type="evidence" value="ECO:0007669"/>
    <property type="project" value="UniProtKB-UniRule"/>
</dbReference>
<keyword evidence="10 15" id="KW-0066">ATP synthesis</keyword>
<keyword evidence="2 15" id="KW-0813">Transport</keyword>
<dbReference type="RefSeq" id="WP_114437337.1">
    <property type="nucleotide sequence ID" value="NZ_QPIZ01000016.1"/>
</dbReference>
<keyword evidence="9 15" id="KW-0472">Membrane</keyword>
<dbReference type="GO" id="GO:0012505">
    <property type="term" value="C:endomembrane system"/>
    <property type="evidence" value="ECO:0007669"/>
    <property type="project" value="UniProtKB-SubCell"/>
</dbReference>
<evidence type="ECO:0000256" key="8">
    <source>
        <dbReference type="ARBA" id="ARBA00023065"/>
    </source>
</evidence>
<comment type="caution">
    <text evidence="18">The sequence shown here is derived from an EMBL/GenBank/DDBJ whole genome shotgun (WGS) entry which is preliminary data.</text>
</comment>
<keyword evidence="3 15" id="KW-1003">Cell membrane</keyword>
<dbReference type="GO" id="GO:0045259">
    <property type="term" value="C:proton-transporting ATP synthase complex"/>
    <property type="evidence" value="ECO:0007669"/>
    <property type="project" value="UniProtKB-KW"/>
</dbReference>
<evidence type="ECO:0000256" key="13">
    <source>
        <dbReference type="ARBA" id="ARBA00026054"/>
    </source>
</evidence>
<keyword evidence="4 15" id="KW-0138">CF(0)</keyword>
<comment type="subunit">
    <text evidence="13">F-type ATPases have 2 components, F(1) - the catalytic core - and F(0) - the membrane proton channel. F(1) has five subunits: alpha(3), beta(3), gamma(1), delta(1), epsilon(1). F(0) has four main subunits: a(1), b(2) and c(10-14). The alpha and beta chains form an alternating ring which encloses part of the gamma chain. F(1) is attached to F(0) by a central stalk formed by the gamma and epsilon chains, while a peripheral stalk is formed by the delta and b chains.</text>
</comment>
<evidence type="ECO:0000313" key="19">
    <source>
        <dbReference type="Proteomes" id="UP000252733"/>
    </source>
</evidence>
<evidence type="ECO:0000256" key="17">
    <source>
        <dbReference type="SAM" id="Coils"/>
    </source>
</evidence>
<dbReference type="InterPro" id="IPR028987">
    <property type="entry name" value="ATP_synth_B-like_membr_sf"/>
</dbReference>
<dbReference type="NCBIfam" id="TIGR01144">
    <property type="entry name" value="ATP_synt_b"/>
    <property type="match status" value="1"/>
</dbReference>
<dbReference type="Proteomes" id="UP000252733">
    <property type="component" value="Unassembled WGS sequence"/>
</dbReference>
<comment type="subcellular location">
    <subcellularLocation>
        <location evidence="15">Cell membrane</location>
        <topology evidence="15">Single-pass membrane protein</topology>
    </subcellularLocation>
    <subcellularLocation>
        <location evidence="14">Endomembrane system</location>
        <topology evidence="14">Single-pass membrane protein</topology>
    </subcellularLocation>
</comment>
<keyword evidence="19" id="KW-1185">Reference proteome</keyword>
<keyword evidence="5 15" id="KW-0812">Transmembrane</keyword>
<feature type="transmembrane region" description="Helical" evidence="15">
    <location>
        <begin position="6"/>
        <end position="25"/>
    </location>
</feature>
<evidence type="ECO:0000256" key="9">
    <source>
        <dbReference type="ARBA" id="ARBA00023136"/>
    </source>
</evidence>
<evidence type="ECO:0000256" key="15">
    <source>
        <dbReference type="HAMAP-Rule" id="MF_01398"/>
    </source>
</evidence>
<accession>A0A368USZ1</accession>
<evidence type="ECO:0000256" key="4">
    <source>
        <dbReference type="ARBA" id="ARBA00022547"/>
    </source>
</evidence>
<dbReference type="InterPro" id="IPR002146">
    <property type="entry name" value="ATP_synth_b/b'su_bac/chlpt"/>
</dbReference>
<evidence type="ECO:0000256" key="10">
    <source>
        <dbReference type="ARBA" id="ARBA00023310"/>
    </source>
</evidence>
<keyword evidence="17" id="KW-0175">Coiled coil</keyword>
<comment type="function">
    <text evidence="11 15">F(1)F(0) ATP synthase produces ATP from ADP in the presence of a proton or sodium gradient. F-type ATPases consist of two structural domains, F(1) containing the extramembraneous catalytic core and F(0) containing the membrane proton channel, linked together by a central stalk and a peripheral stalk. During catalysis, ATP synthesis in the catalytic domain of F(1) is coupled via a rotary mechanism of the central stalk subunits to proton translocation.</text>
</comment>
<dbReference type="InterPro" id="IPR050059">
    <property type="entry name" value="ATP_synthase_B_chain"/>
</dbReference>
<evidence type="ECO:0000313" key="18">
    <source>
        <dbReference type="EMBL" id="RCW31977.1"/>
    </source>
</evidence>
<evidence type="ECO:0000256" key="3">
    <source>
        <dbReference type="ARBA" id="ARBA00022475"/>
    </source>
</evidence>
<dbReference type="CDD" id="cd06503">
    <property type="entry name" value="ATP-synt_Fo_b"/>
    <property type="match status" value="1"/>
</dbReference>
<organism evidence="18 19">
    <name type="scientific">Marinilabilia salmonicolor</name>
    <dbReference type="NCBI Taxonomy" id="989"/>
    <lineage>
        <taxon>Bacteria</taxon>
        <taxon>Pseudomonadati</taxon>
        <taxon>Bacteroidota</taxon>
        <taxon>Bacteroidia</taxon>
        <taxon>Marinilabiliales</taxon>
        <taxon>Marinilabiliaceae</taxon>
        <taxon>Marinilabilia</taxon>
    </lineage>
</organism>
<keyword evidence="7 15" id="KW-1133">Transmembrane helix</keyword>
<dbReference type="GO" id="GO:0046961">
    <property type="term" value="F:proton-transporting ATPase activity, rotational mechanism"/>
    <property type="evidence" value="ECO:0007669"/>
    <property type="project" value="TreeGrafter"/>
</dbReference>
<proteinExistence type="inferred from homology"/>